<feature type="domain" description="Divergent 4Fe-4S mono-cluster" evidence="1">
    <location>
        <begin position="6"/>
        <end position="73"/>
    </location>
</feature>
<dbReference type="AlphaFoldDB" id="A0A367YWZ3"/>
<comment type="caution">
    <text evidence="2">The sequence shown here is derived from an EMBL/GenBank/DDBJ whole genome shotgun (WGS) entry which is preliminary data.</text>
</comment>
<accession>A0A367YWZ3</accession>
<dbReference type="Pfam" id="PF06902">
    <property type="entry name" value="Fer4_19"/>
    <property type="match status" value="1"/>
</dbReference>
<evidence type="ECO:0000313" key="3">
    <source>
        <dbReference type="Proteomes" id="UP000252770"/>
    </source>
</evidence>
<protein>
    <recommendedName>
        <fullName evidence="1">Divergent 4Fe-4S mono-cluster domain-containing protein</fullName>
    </recommendedName>
</protein>
<dbReference type="Gene3D" id="3.30.70.20">
    <property type="match status" value="1"/>
</dbReference>
<dbReference type="InterPro" id="IPR010693">
    <property type="entry name" value="Divergent_4Fe-4S_mono-cluster"/>
</dbReference>
<proteinExistence type="predicted"/>
<name>A0A367YWZ3_9ACTN</name>
<dbReference type="EMBL" id="QOUI01000003">
    <property type="protein sequence ID" value="RCK70257.1"/>
    <property type="molecule type" value="Genomic_DNA"/>
</dbReference>
<dbReference type="RefSeq" id="WP_114125799.1">
    <property type="nucleotide sequence ID" value="NZ_QOUI01000003.1"/>
</dbReference>
<dbReference type="Proteomes" id="UP000252770">
    <property type="component" value="Unassembled WGS sequence"/>
</dbReference>
<gene>
    <name evidence="2" type="ORF">DT076_06220</name>
</gene>
<keyword evidence="3" id="KW-1185">Reference proteome</keyword>
<reference evidence="2 3" key="1">
    <citation type="submission" date="2018-07" db="EMBL/GenBank/DDBJ databases">
        <title>Desertimonas flava gen. nov. sp. nov.</title>
        <authorList>
            <person name="Liu S."/>
        </authorList>
    </citation>
    <scope>NUCLEOTIDE SEQUENCE [LARGE SCALE GENOMIC DNA]</scope>
    <source>
        <strain evidence="2 3">16Sb5-5</strain>
    </source>
</reference>
<sequence>MAAKVYTGPVLDVSFDGEVCRHAAECVRGMPEVFDVAARPWIDPNVAATEASAQQLRDVVGRCPSGALQIVEH</sequence>
<evidence type="ECO:0000313" key="2">
    <source>
        <dbReference type="EMBL" id="RCK70257.1"/>
    </source>
</evidence>
<evidence type="ECO:0000259" key="1">
    <source>
        <dbReference type="Pfam" id="PF06902"/>
    </source>
</evidence>
<organism evidence="2 3">
    <name type="scientific">Desertihabitans brevis</name>
    <dbReference type="NCBI Taxonomy" id="2268447"/>
    <lineage>
        <taxon>Bacteria</taxon>
        <taxon>Bacillati</taxon>
        <taxon>Actinomycetota</taxon>
        <taxon>Actinomycetes</taxon>
        <taxon>Propionibacteriales</taxon>
        <taxon>Propionibacteriaceae</taxon>
        <taxon>Desertihabitans</taxon>
    </lineage>
</organism>